<dbReference type="AlphaFoldDB" id="A0A6G1ITA3"/>
<evidence type="ECO:0000256" key="2">
    <source>
        <dbReference type="ARBA" id="ARBA00022741"/>
    </source>
</evidence>
<evidence type="ECO:0000256" key="1">
    <source>
        <dbReference type="ARBA" id="ARBA00022679"/>
    </source>
</evidence>
<keyword evidence="3 6" id="KW-0418">Kinase</keyword>
<dbReference type="InterPro" id="IPR008271">
    <property type="entry name" value="Ser/Thr_kinase_AS"/>
</dbReference>
<dbReference type="PANTHER" id="PTHR43289">
    <property type="entry name" value="MITOGEN-ACTIVATED PROTEIN KINASE KINASE KINASE 20-RELATED"/>
    <property type="match status" value="1"/>
</dbReference>
<reference evidence="6" key="1">
    <citation type="journal article" date="2020" name="Stud. Mycol.">
        <title>101 Dothideomycetes genomes: a test case for predicting lifestyles and emergence of pathogens.</title>
        <authorList>
            <person name="Haridas S."/>
            <person name="Albert R."/>
            <person name="Binder M."/>
            <person name="Bloem J."/>
            <person name="Labutti K."/>
            <person name="Salamov A."/>
            <person name="Andreopoulos B."/>
            <person name="Baker S."/>
            <person name="Barry K."/>
            <person name="Bills G."/>
            <person name="Bluhm B."/>
            <person name="Cannon C."/>
            <person name="Castanera R."/>
            <person name="Culley D."/>
            <person name="Daum C."/>
            <person name="Ezra D."/>
            <person name="Gonzalez J."/>
            <person name="Henrissat B."/>
            <person name="Kuo A."/>
            <person name="Liang C."/>
            <person name="Lipzen A."/>
            <person name="Lutzoni F."/>
            <person name="Magnuson J."/>
            <person name="Mondo S."/>
            <person name="Nolan M."/>
            <person name="Ohm R."/>
            <person name="Pangilinan J."/>
            <person name="Park H.-J."/>
            <person name="Ramirez L."/>
            <person name="Alfaro M."/>
            <person name="Sun H."/>
            <person name="Tritt A."/>
            <person name="Yoshinaga Y."/>
            <person name="Zwiers L.-H."/>
            <person name="Turgeon B."/>
            <person name="Goodwin S."/>
            <person name="Spatafora J."/>
            <person name="Crous P."/>
            <person name="Grigoriev I."/>
        </authorList>
    </citation>
    <scope>NUCLEOTIDE SEQUENCE</scope>
    <source>
        <strain evidence="6">CBS 122367</strain>
    </source>
</reference>
<feature type="domain" description="Protein kinase" evidence="5">
    <location>
        <begin position="40"/>
        <end position="320"/>
    </location>
</feature>
<dbReference type="PROSITE" id="PS00108">
    <property type="entry name" value="PROTEIN_KINASE_ST"/>
    <property type="match status" value="1"/>
</dbReference>
<dbReference type="GO" id="GO:0004674">
    <property type="term" value="F:protein serine/threonine kinase activity"/>
    <property type="evidence" value="ECO:0007669"/>
    <property type="project" value="TreeGrafter"/>
</dbReference>
<dbReference type="InterPro" id="IPR011009">
    <property type="entry name" value="Kinase-like_dom_sf"/>
</dbReference>
<protein>
    <submittedName>
        <fullName evidence="6">Kinase-like protein</fullName>
    </submittedName>
</protein>
<evidence type="ECO:0000259" key="5">
    <source>
        <dbReference type="PROSITE" id="PS50011"/>
    </source>
</evidence>
<keyword evidence="7" id="KW-1185">Reference proteome</keyword>
<dbReference type="InterPro" id="IPR046497">
    <property type="entry name" value="DUF6590"/>
</dbReference>
<dbReference type="SMART" id="SM00220">
    <property type="entry name" value="S_TKc"/>
    <property type="match status" value="1"/>
</dbReference>
<dbReference type="SUPFAM" id="SSF56112">
    <property type="entry name" value="Protein kinase-like (PK-like)"/>
    <property type="match status" value="1"/>
</dbReference>
<dbReference type="Gene3D" id="3.30.200.20">
    <property type="entry name" value="Phosphorylase Kinase, domain 1"/>
    <property type="match status" value="1"/>
</dbReference>
<evidence type="ECO:0000256" key="4">
    <source>
        <dbReference type="ARBA" id="ARBA00022840"/>
    </source>
</evidence>
<name>A0A6G1ITA3_9PLEO</name>
<proteinExistence type="predicted"/>
<evidence type="ECO:0000313" key="6">
    <source>
        <dbReference type="EMBL" id="KAF2681476.1"/>
    </source>
</evidence>
<dbReference type="Pfam" id="PF00069">
    <property type="entry name" value="Pkinase"/>
    <property type="match status" value="1"/>
</dbReference>
<dbReference type="CDD" id="cd00180">
    <property type="entry name" value="PKc"/>
    <property type="match status" value="1"/>
</dbReference>
<dbReference type="EMBL" id="MU005591">
    <property type="protein sequence ID" value="KAF2681476.1"/>
    <property type="molecule type" value="Genomic_DNA"/>
</dbReference>
<sequence>MAPGQLTSKGSILTQVAPKRTILIKEGQDHVLRPGEEVPYRYLRSLGHGGCGVVEAVEDINTGRVYARKIVHLNPGSKTLRRQIFENEAKIIRDLLTHHHIIRVYATYYADPVVCLVLQPAADCGDLEVFLEAFRDEIEEFNADNTHQPDATKKSTLERAFGCLASGLAFMHQQRIRHKDIKCKNILVHQGSVIYTDFGISKDFSQAESSTTEGPIQSFTRRYSAPEILDRDSRNSKSDVYSLGCVYIEIISALTGAFDIEYDKPFSQDVQRIQRQIEKSIMLEPNRNVAKLAISMTSADQTKRPRSADVRNQIQAYPGYICEKCQTPRGTRATRQLKSPIALHPDVGADTHSAEAQGIVSTDKLWEDETYDVASLQNLSLTTSQSVIKEFGLEEGPKAPSSFLWYQPKDHLNRPLLPGNIAVSPSDRLQLPNLITGGPDKGAHDLKDPNYRTLVPIEAQDFFKVGRVFSLLNNQFSSGKVTWSLENERIDIVKYGDDIAQRCSFVVVQVMDNYVRACALPSYVYESMNSSGSYCAAFLSGSPPKPVDTRGSIDTREPVEIERRDPHVILPGGTEIRLSKTYNIEWSVKIRDIGMVIPEHRIRLVRYWRDASAQRREKVD</sequence>
<dbReference type="GO" id="GO:0005524">
    <property type="term" value="F:ATP binding"/>
    <property type="evidence" value="ECO:0007669"/>
    <property type="project" value="UniProtKB-KW"/>
</dbReference>
<keyword evidence="2" id="KW-0547">Nucleotide-binding</keyword>
<dbReference type="PROSITE" id="PS50011">
    <property type="entry name" value="PROTEIN_KINASE_DOM"/>
    <property type="match status" value="1"/>
</dbReference>
<accession>A0A6G1ITA3</accession>
<keyword evidence="1" id="KW-0808">Transferase</keyword>
<dbReference type="Proteomes" id="UP000799291">
    <property type="component" value="Unassembled WGS sequence"/>
</dbReference>
<evidence type="ECO:0000256" key="3">
    <source>
        <dbReference type="ARBA" id="ARBA00022777"/>
    </source>
</evidence>
<keyword evidence="4" id="KW-0067">ATP-binding</keyword>
<gene>
    <name evidence="6" type="ORF">K458DRAFT_371872</name>
</gene>
<dbReference type="InterPro" id="IPR000719">
    <property type="entry name" value="Prot_kinase_dom"/>
</dbReference>
<organism evidence="6 7">
    <name type="scientific">Lentithecium fluviatile CBS 122367</name>
    <dbReference type="NCBI Taxonomy" id="1168545"/>
    <lineage>
        <taxon>Eukaryota</taxon>
        <taxon>Fungi</taxon>
        <taxon>Dikarya</taxon>
        <taxon>Ascomycota</taxon>
        <taxon>Pezizomycotina</taxon>
        <taxon>Dothideomycetes</taxon>
        <taxon>Pleosporomycetidae</taxon>
        <taxon>Pleosporales</taxon>
        <taxon>Massarineae</taxon>
        <taxon>Lentitheciaceae</taxon>
        <taxon>Lentithecium</taxon>
    </lineage>
</organism>
<dbReference type="OrthoDB" id="4062651at2759"/>
<dbReference type="Gene3D" id="1.10.510.10">
    <property type="entry name" value="Transferase(Phosphotransferase) domain 1"/>
    <property type="match status" value="1"/>
</dbReference>
<dbReference type="PANTHER" id="PTHR43289:SF6">
    <property type="entry name" value="SERINE_THREONINE-PROTEIN KINASE NEKL-3"/>
    <property type="match status" value="1"/>
</dbReference>
<evidence type="ECO:0000313" key="7">
    <source>
        <dbReference type="Proteomes" id="UP000799291"/>
    </source>
</evidence>
<dbReference type="Pfam" id="PF20233">
    <property type="entry name" value="DUF6590"/>
    <property type="match status" value="1"/>
</dbReference>